<keyword evidence="1" id="KW-0812">Transmembrane</keyword>
<dbReference type="RefSeq" id="WP_141887917.1">
    <property type="nucleotide sequence ID" value="NZ_BAAAUY010000018.1"/>
</dbReference>
<evidence type="ECO:0000256" key="1">
    <source>
        <dbReference type="SAM" id="Phobius"/>
    </source>
</evidence>
<dbReference type="AlphaFoldDB" id="A0A542Y9R4"/>
<reference evidence="2 3" key="1">
    <citation type="submission" date="2019-06" db="EMBL/GenBank/DDBJ databases">
        <title>Sequencing the genomes of 1000 actinobacteria strains.</title>
        <authorList>
            <person name="Klenk H.-P."/>
        </authorList>
    </citation>
    <scope>NUCLEOTIDE SEQUENCE [LARGE SCALE GENOMIC DNA]</scope>
    <source>
        <strain evidence="2 3">DSM 8803</strain>
    </source>
</reference>
<comment type="caution">
    <text evidence="2">The sequence shown here is derived from an EMBL/GenBank/DDBJ whole genome shotgun (WGS) entry which is preliminary data.</text>
</comment>
<dbReference type="EMBL" id="VFON01000001">
    <property type="protein sequence ID" value="TQL44793.1"/>
    <property type="molecule type" value="Genomic_DNA"/>
</dbReference>
<evidence type="ECO:0000313" key="2">
    <source>
        <dbReference type="EMBL" id="TQL44793.1"/>
    </source>
</evidence>
<keyword evidence="1" id="KW-0472">Membrane</keyword>
<sequence>MYIACIVLIVAAGFVVLAGARVLRSVPKHWPTVRGEWAGPALQFSPHQYRYRTPDGFDRSGETAVKVMWRPPYGGACVVAYDPESPWVSKPAQLRRNGAVLIGVGVFAAAAGAALLGIALS</sequence>
<evidence type="ECO:0000313" key="3">
    <source>
        <dbReference type="Proteomes" id="UP000319094"/>
    </source>
</evidence>
<keyword evidence="3" id="KW-1185">Reference proteome</keyword>
<evidence type="ECO:0008006" key="4">
    <source>
        <dbReference type="Google" id="ProtNLM"/>
    </source>
</evidence>
<keyword evidence="1" id="KW-1133">Transmembrane helix</keyword>
<accession>A0A542Y9R4</accession>
<dbReference type="OrthoDB" id="4991067at2"/>
<protein>
    <recommendedName>
        <fullName evidence="4">DUF3592 domain-containing protein</fullName>
    </recommendedName>
</protein>
<proteinExistence type="predicted"/>
<name>A0A542Y9R4_9MICO</name>
<gene>
    <name evidence="2" type="ORF">FB468_2864</name>
</gene>
<organism evidence="2 3">
    <name type="scientific">Leucobacter komagatae</name>
    <dbReference type="NCBI Taxonomy" id="55969"/>
    <lineage>
        <taxon>Bacteria</taxon>
        <taxon>Bacillati</taxon>
        <taxon>Actinomycetota</taxon>
        <taxon>Actinomycetes</taxon>
        <taxon>Micrococcales</taxon>
        <taxon>Microbacteriaceae</taxon>
        <taxon>Leucobacter</taxon>
    </lineage>
</organism>
<dbReference type="Proteomes" id="UP000319094">
    <property type="component" value="Unassembled WGS sequence"/>
</dbReference>
<feature type="transmembrane region" description="Helical" evidence="1">
    <location>
        <begin position="99"/>
        <end position="120"/>
    </location>
</feature>